<accession>A0A1M7FNG0</accession>
<organism evidence="4 5">
    <name type="scientific">Bradyrhizobium lablabi</name>
    <dbReference type="NCBI Taxonomy" id="722472"/>
    <lineage>
        <taxon>Bacteria</taxon>
        <taxon>Pseudomonadati</taxon>
        <taxon>Pseudomonadota</taxon>
        <taxon>Alphaproteobacteria</taxon>
        <taxon>Hyphomicrobiales</taxon>
        <taxon>Nitrobacteraceae</taxon>
        <taxon>Bradyrhizobium</taxon>
    </lineage>
</organism>
<evidence type="ECO:0000256" key="2">
    <source>
        <dbReference type="ARBA" id="ARBA00022857"/>
    </source>
</evidence>
<dbReference type="InterPro" id="IPR052178">
    <property type="entry name" value="Sec_Metab_Biosynth_SDR"/>
</dbReference>
<protein>
    <submittedName>
        <fullName evidence="4">NAD(P)-dependent dehydrogenase, short-chain alcohol dehydrogenase family</fullName>
    </submittedName>
</protein>
<dbReference type="PRINTS" id="PR00080">
    <property type="entry name" value="SDRFAMILY"/>
</dbReference>
<gene>
    <name evidence="4" type="ORF">SAMN05444171_6247</name>
</gene>
<dbReference type="SUPFAM" id="SSF51735">
    <property type="entry name" value="NAD(P)-binding Rossmann-fold domains"/>
    <property type="match status" value="1"/>
</dbReference>
<dbReference type="PRINTS" id="PR00081">
    <property type="entry name" value="GDHRDH"/>
</dbReference>
<dbReference type="InterPro" id="IPR002347">
    <property type="entry name" value="SDR_fam"/>
</dbReference>
<evidence type="ECO:0000313" key="4">
    <source>
        <dbReference type="EMBL" id="SEE09771.1"/>
    </source>
</evidence>
<dbReference type="Gene3D" id="3.40.50.720">
    <property type="entry name" value="NAD(P)-binding Rossmann-like Domain"/>
    <property type="match status" value="1"/>
</dbReference>
<dbReference type="RefSeq" id="WP_074827295.1">
    <property type="nucleotide sequence ID" value="NZ_FNTI01000001.1"/>
</dbReference>
<evidence type="ECO:0000256" key="1">
    <source>
        <dbReference type="ARBA" id="ARBA00006484"/>
    </source>
</evidence>
<dbReference type="Pfam" id="PF13561">
    <property type="entry name" value="adh_short_C2"/>
    <property type="match status" value="1"/>
</dbReference>
<comment type="similarity">
    <text evidence="1">Belongs to the short-chain dehydrogenases/reductases (SDR) family.</text>
</comment>
<sequence>MKIEELFSVRGKVALVTGGSRGLGEMIARAYVENGAKVYITARRADACDALTKELSQIGECIAIPADLSRMEEIARLSSELHKREKKLDILVNNAGASWGATFAEFPENGWDKVMDLNVKSVFFLTQSLLDLLEAAGSTNSYSRVINIGSIEGIRTSHLEAYSYAASKAGVNHLTRIMAKFLAPKHIAVNAIAPGYFPSKMTDAIDEHGTKEVVDDAPMKRMGHADDLAGIAIYLASRASGFVCGAVIPVDGGLATTA</sequence>
<dbReference type="FunFam" id="3.40.50.720:FF:000084">
    <property type="entry name" value="Short-chain dehydrogenase reductase"/>
    <property type="match status" value="1"/>
</dbReference>
<dbReference type="PANTHER" id="PTHR43618:SF8">
    <property type="entry name" value="7ALPHA-HYDROXYSTEROID DEHYDROGENASE"/>
    <property type="match status" value="1"/>
</dbReference>
<dbReference type="EMBL" id="FNTI01000001">
    <property type="protein sequence ID" value="SEE09771.1"/>
    <property type="molecule type" value="Genomic_DNA"/>
</dbReference>
<evidence type="ECO:0000256" key="3">
    <source>
        <dbReference type="ARBA" id="ARBA00023002"/>
    </source>
</evidence>
<dbReference type="GO" id="GO:0016491">
    <property type="term" value="F:oxidoreductase activity"/>
    <property type="evidence" value="ECO:0007669"/>
    <property type="project" value="UniProtKB-KW"/>
</dbReference>
<proteinExistence type="inferred from homology"/>
<evidence type="ECO:0000313" key="5">
    <source>
        <dbReference type="Proteomes" id="UP000183208"/>
    </source>
</evidence>
<name>A0A1M7FNG0_9BRAD</name>
<keyword evidence="3" id="KW-0560">Oxidoreductase</keyword>
<dbReference type="InterPro" id="IPR020904">
    <property type="entry name" value="Sc_DH/Rdtase_CS"/>
</dbReference>
<dbReference type="PROSITE" id="PS00061">
    <property type="entry name" value="ADH_SHORT"/>
    <property type="match status" value="1"/>
</dbReference>
<keyword evidence="2" id="KW-0521">NADP</keyword>
<dbReference type="InterPro" id="IPR036291">
    <property type="entry name" value="NAD(P)-bd_dom_sf"/>
</dbReference>
<dbReference type="OrthoDB" id="286404at2"/>
<dbReference type="AlphaFoldDB" id="A0A1M7FNG0"/>
<dbReference type="Proteomes" id="UP000183208">
    <property type="component" value="Unassembled WGS sequence"/>
</dbReference>
<reference evidence="4 5" key="1">
    <citation type="submission" date="2016-10" db="EMBL/GenBank/DDBJ databases">
        <authorList>
            <person name="de Groot N.N."/>
        </authorList>
    </citation>
    <scope>NUCLEOTIDE SEQUENCE [LARGE SCALE GENOMIC DNA]</scope>
    <source>
        <strain evidence="4 5">GAS522</strain>
    </source>
</reference>
<dbReference type="PANTHER" id="PTHR43618">
    <property type="entry name" value="7-ALPHA-HYDROXYSTEROID DEHYDROGENASE"/>
    <property type="match status" value="1"/>
</dbReference>